<gene>
    <name evidence="2" type="ORF">QR680_009783</name>
</gene>
<comment type="caution">
    <text evidence="2">The sequence shown here is derived from an EMBL/GenBank/DDBJ whole genome shotgun (WGS) entry which is preliminary data.</text>
</comment>
<keyword evidence="1" id="KW-0472">Membrane</keyword>
<protein>
    <submittedName>
        <fullName evidence="2">Uncharacterized protein</fullName>
    </submittedName>
</protein>
<keyword evidence="3" id="KW-1185">Reference proteome</keyword>
<dbReference type="AlphaFoldDB" id="A0AA39IP56"/>
<feature type="transmembrane region" description="Helical" evidence="1">
    <location>
        <begin position="33"/>
        <end position="56"/>
    </location>
</feature>
<accession>A0AA39IP56</accession>
<dbReference type="EMBL" id="JAUCMV010000001">
    <property type="protein sequence ID" value="KAK0426583.1"/>
    <property type="molecule type" value="Genomic_DNA"/>
</dbReference>
<keyword evidence="1" id="KW-1133">Transmembrane helix</keyword>
<evidence type="ECO:0000256" key="1">
    <source>
        <dbReference type="SAM" id="Phobius"/>
    </source>
</evidence>
<dbReference type="Proteomes" id="UP001175271">
    <property type="component" value="Unassembled WGS sequence"/>
</dbReference>
<evidence type="ECO:0000313" key="3">
    <source>
        <dbReference type="Proteomes" id="UP001175271"/>
    </source>
</evidence>
<organism evidence="2 3">
    <name type="scientific">Steinernema hermaphroditum</name>
    <dbReference type="NCBI Taxonomy" id="289476"/>
    <lineage>
        <taxon>Eukaryota</taxon>
        <taxon>Metazoa</taxon>
        <taxon>Ecdysozoa</taxon>
        <taxon>Nematoda</taxon>
        <taxon>Chromadorea</taxon>
        <taxon>Rhabditida</taxon>
        <taxon>Tylenchina</taxon>
        <taxon>Panagrolaimomorpha</taxon>
        <taxon>Strongyloidoidea</taxon>
        <taxon>Steinernematidae</taxon>
        <taxon>Steinernema</taxon>
    </lineage>
</organism>
<evidence type="ECO:0000313" key="2">
    <source>
        <dbReference type="EMBL" id="KAK0426583.1"/>
    </source>
</evidence>
<name>A0AA39IP56_9BILA</name>
<sequence length="122" mass="13890">MGLLLKELPTGIASSSSLNDRSCDLSRQMNSRIVVFVLLALLLSECLSISLMDAYLRQRKARRHHTEDPFAELAREEATIVEAPKIHKGLNVIYKTENGLEYQFTDAIDDRIAQFFRKLHGE</sequence>
<keyword evidence="1" id="KW-0812">Transmembrane</keyword>
<proteinExistence type="predicted"/>
<reference evidence="2" key="1">
    <citation type="submission" date="2023-06" db="EMBL/GenBank/DDBJ databases">
        <title>Genomic analysis of the entomopathogenic nematode Steinernema hermaphroditum.</title>
        <authorList>
            <person name="Schwarz E.M."/>
            <person name="Heppert J.K."/>
            <person name="Baniya A."/>
            <person name="Schwartz H.T."/>
            <person name="Tan C.-H."/>
            <person name="Antoshechkin I."/>
            <person name="Sternberg P.W."/>
            <person name="Goodrich-Blair H."/>
            <person name="Dillman A.R."/>
        </authorList>
    </citation>
    <scope>NUCLEOTIDE SEQUENCE</scope>
    <source>
        <strain evidence="2">PS9179</strain>
        <tissue evidence="2">Whole animal</tissue>
    </source>
</reference>